<evidence type="ECO:0000313" key="3">
    <source>
        <dbReference type="Proteomes" id="UP000198287"/>
    </source>
</evidence>
<dbReference type="Proteomes" id="UP000198287">
    <property type="component" value="Unassembled WGS sequence"/>
</dbReference>
<keyword evidence="1" id="KW-1133">Transmembrane helix</keyword>
<feature type="transmembrane region" description="Helical" evidence="1">
    <location>
        <begin position="12"/>
        <end position="33"/>
    </location>
</feature>
<sequence length="525" mass="56726">MESLIVKLYSPLTMQWFYFSLIASGFTLCWIGAPPVTSQILNLEPNPTCNSTTCESSSLRCEPEQPVPSCNSSAGCYCLNYQCDNRRNTCTSKVCANSERAECVLNKYGTSCMCIPLATSPYCNTGNTACNLRGVGQADIRYFGEICQELGQEYYAETCRVNGQCRCASTSTYCNLLGCGSSPLRCGPNQTVPSCDLATGKCICPKFQCDNLLKNCSSTNCGPQGKPECVLDRYGTSCKCMPLLELNDFLGDIQPIQWYSPKVSIFPYPIRINYNQFSPPFNLSCIVPGLNQVDIEHFDNICEQLGGSYFADGCGTGQCRCLKRRGGCRTSSDCPCPQGFEDYCIPDLQRCERNCQCRSDEACSQGCRAGLVSACNGETCTPCFINCTSVSDCANMTCPTDKPDKTCTPYSSIFIGINPTRVGCSCNAARECNTRWDCPDCNGDAQKACRTGGTCTCLSKHGCFRNGDCDKDNGYGCSQLGLNPSCCWVGCGGRDSFCRCRGGSGLTCSGGDSGTEQLDHCGGQG</sequence>
<dbReference type="OMA" id="CANSERA"/>
<keyword evidence="1" id="KW-0812">Transmembrane</keyword>
<gene>
    <name evidence="2" type="ORF">Fcan01_23890</name>
</gene>
<protein>
    <recommendedName>
        <fullName evidence="4">Tenascin-X</fullName>
    </recommendedName>
</protein>
<organism evidence="2 3">
    <name type="scientific">Folsomia candida</name>
    <name type="common">Springtail</name>
    <dbReference type="NCBI Taxonomy" id="158441"/>
    <lineage>
        <taxon>Eukaryota</taxon>
        <taxon>Metazoa</taxon>
        <taxon>Ecdysozoa</taxon>
        <taxon>Arthropoda</taxon>
        <taxon>Hexapoda</taxon>
        <taxon>Collembola</taxon>
        <taxon>Entomobryomorpha</taxon>
        <taxon>Isotomoidea</taxon>
        <taxon>Isotomidae</taxon>
        <taxon>Proisotominae</taxon>
        <taxon>Folsomia</taxon>
    </lineage>
</organism>
<accession>A0A226DAZ8</accession>
<evidence type="ECO:0000256" key="1">
    <source>
        <dbReference type="SAM" id="Phobius"/>
    </source>
</evidence>
<reference evidence="2 3" key="1">
    <citation type="submission" date="2015-12" db="EMBL/GenBank/DDBJ databases">
        <title>The genome of Folsomia candida.</title>
        <authorList>
            <person name="Faddeeva A."/>
            <person name="Derks M.F."/>
            <person name="Anvar Y."/>
            <person name="Smit S."/>
            <person name="Van Straalen N."/>
            <person name="Roelofs D."/>
        </authorList>
    </citation>
    <scope>NUCLEOTIDE SEQUENCE [LARGE SCALE GENOMIC DNA]</scope>
    <source>
        <strain evidence="2 3">VU population</strain>
        <tissue evidence="2">Whole body</tissue>
    </source>
</reference>
<comment type="caution">
    <text evidence="2">The sequence shown here is derived from an EMBL/GenBank/DDBJ whole genome shotgun (WGS) entry which is preliminary data.</text>
</comment>
<evidence type="ECO:0008006" key="4">
    <source>
        <dbReference type="Google" id="ProtNLM"/>
    </source>
</evidence>
<name>A0A226DAZ8_FOLCA</name>
<keyword evidence="1" id="KW-0472">Membrane</keyword>
<dbReference type="EMBL" id="LNIX01000029">
    <property type="protein sequence ID" value="OXA41426.1"/>
    <property type="molecule type" value="Genomic_DNA"/>
</dbReference>
<evidence type="ECO:0000313" key="2">
    <source>
        <dbReference type="EMBL" id="OXA41426.1"/>
    </source>
</evidence>
<keyword evidence="3" id="KW-1185">Reference proteome</keyword>
<proteinExistence type="predicted"/>
<dbReference type="AlphaFoldDB" id="A0A226DAZ8"/>